<evidence type="ECO:0000313" key="2">
    <source>
        <dbReference type="Proteomes" id="UP000030645"/>
    </source>
</evidence>
<evidence type="ECO:0000313" key="1">
    <source>
        <dbReference type="EMBL" id="EXC41507.1"/>
    </source>
</evidence>
<dbReference type="Gene3D" id="1.20.930.10">
    <property type="entry name" value="Conserved domain common to transcription factors TFIIS, elongin A, CRSP70"/>
    <property type="match status" value="1"/>
</dbReference>
<dbReference type="STRING" id="981085.W9T1W5"/>
<dbReference type="GO" id="GO:0032784">
    <property type="term" value="P:regulation of DNA-templated transcription elongation"/>
    <property type="evidence" value="ECO:0007669"/>
    <property type="project" value="InterPro"/>
</dbReference>
<reference evidence="2" key="1">
    <citation type="submission" date="2013-01" db="EMBL/GenBank/DDBJ databases">
        <title>Draft Genome Sequence of a Mulberry Tree, Morus notabilis C.K. Schneid.</title>
        <authorList>
            <person name="He N."/>
            <person name="Zhao S."/>
        </authorList>
    </citation>
    <scope>NUCLEOTIDE SEQUENCE</scope>
</reference>
<sequence>MAKLELAAEEDAELNREGEPAIYKLKSLPLLTEALSKKRLQQKFLDHGILNLLRTWLEPLPDGSLLNRAIREAILKILIDFPIDLRQEERREQMKKSGLGKVWFILQANNCILVSRSLMIEATNSG</sequence>
<dbReference type="EMBL" id="KE621756">
    <property type="protein sequence ID" value="EXC41507.1"/>
    <property type="molecule type" value="Genomic_DNA"/>
</dbReference>
<keyword evidence="2" id="KW-1185">Reference proteome</keyword>
<proteinExistence type="predicted"/>
<accession>W9T1W5</accession>
<dbReference type="GO" id="GO:0009742">
    <property type="term" value="P:brassinosteroid mediated signaling pathway"/>
    <property type="evidence" value="ECO:0007669"/>
    <property type="project" value="InterPro"/>
</dbReference>
<dbReference type="AlphaFoldDB" id="W9T1W5"/>
<dbReference type="PANTHER" id="PTHR47350:SF4">
    <property type="entry name" value="PROTEIN IWS1 HOMOLOG 1"/>
    <property type="match status" value="1"/>
</dbReference>
<dbReference type="PANTHER" id="PTHR47350">
    <property type="entry name" value="PROTEIN IWS1 HOMOLOG 1"/>
    <property type="match status" value="1"/>
</dbReference>
<dbReference type="InterPro" id="IPR035441">
    <property type="entry name" value="TFIIS/LEDGF_dom_sf"/>
</dbReference>
<evidence type="ECO:0008006" key="3">
    <source>
        <dbReference type="Google" id="ProtNLM"/>
    </source>
</evidence>
<protein>
    <recommendedName>
        <fullName evidence="3">TFIIS N-terminal domain-containing protein</fullName>
    </recommendedName>
</protein>
<gene>
    <name evidence="1" type="ORF">L484_000386</name>
</gene>
<organism evidence="1 2">
    <name type="scientific">Morus notabilis</name>
    <dbReference type="NCBI Taxonomy" id="981085"/>
    <lineage>
        <taxon>Eukaryota</taxon>
        <taxon>Viridiplantae</taxon>
        <taxon>Streptophyta</taxon>
        <taxon>Embryophyta</taxon>
        <taxon>Tracheophyta</taxon>
        <taxon>Spermatophyta</taxon>
        <taxon>Magnoliopsida</taxon>
        <taxon>eudicotyledons</taxon>
        <taxon>Gunneridae</taxon>
        <taxon>Pentapetalae</taxon>
        <taxon>rosids</taxon>
        <taxon>fabids</taxon>
        <taxon>Rosales</taxon>
        <taxon>Moraceae</taxon>
        <taxon>Moreae</taxon>
        <taxon>Morus</taxon>
    </lineage>
</organism>
<name>W9T1W5_9ROSA</name>
<dbReference type="InterPro" id="IPR044204">
    <property type="entry name" value="IWS1/2"/>
</dbReference>
<dbReference type="Proteomes" id="UP000030645">
    <property type="component" value="Unassembled WGS sequence"/>
</dbReference>
<dbReference type="OrthoDB" id="21124at2759"/>
<dbReference type="KEGG" id="mnt:21384023"/>
<dbReference type="eggNOG" id="KOG1793">
    <property type="taxonomic scope" value="Eukaryota"/>
</dbReference>